<evidence type="ECO:0000313" key="2">
    <source>
        <dbReference type="Proteomes" id="UP000004440"/>
    </source>
</evidence>
<dbReference type="PATRIC" id="fig|1001994.6.peg.1625"/>
<dbReference type="EMBL" id="AFPU01000001">
    <property type="protein sequence ID" value="EGP94398.1"/>
    <property type="molecule type" value="Genomic_DNA"/>
</dbReference>
<dbReference type="Proteomes" id="UP000004440">
    <property type="component" value="Unassembled WGS sequence"/>
</dbReference>
<dbReference type="AlphaFoldDB" id="F9CY43"/>
<name>F9CY43_9ARCH</name>
<dbReference type="RefSeq" id="WP_007551381.1">
    <property type="nucleotide sequence ID" value="NZ_AFPU01000001.1"/>
</dbReference>
<dbReference type="STRING" id="1001994.MY1_1649"/>
<evidence type="ECO:0008006" key="3">
    <source>
        <dbReference type="Google" id="ProtNLM"/>
    </source>
</evidence>
<reference evidence="1 2" key="1">
    <citation type="journal article" date="2011" name="J. Bacteriol.">
        <title>Genome Sequence of an Ammonia-Oxidizing Soil Archaeon, "Candidatus Nitrosoarchaeum koreensis" MY1.</title>
        <authorList>
            <person name="Kim B.K."/>
            <person name="Jung M.Y."/>
            <person name="Yu D.S."/>
            <person name="Park S.J."/>
            <person name="Oh T.K."/>
            <person name="Rhee S.K."/>
            <person name="Kim J.F."/>
        </authorList>
    </citation>
    <scope>NUCLEOTIDE SEQUENCE [LARGE SCALE GENOMIC DNA]</scope>
    <source>
        <strain evidence="1 2">MY1</strain>
    </source>
</reference>
<protein>
    <recommendedName>
        <fullName evidence="3">GRAM domain-containing protein</fullName>
    </recommendedName>
</protein>
<proteinExistence type="predicted"/>
<gene>
    <name evidence="1" type="ORF">MY1_1649</name>
</gene>
<comment type="caution">
    <text evidence="1">The sequence shown here is derived from an EMBL/GenBank/DDBJ whole genome shotgun (WGS) entry which is preliminary data.</text>
</comment>
<organism evidence="1 2">
    <name type="scientific">Nitrosarchaeum koreense MY1</name>
    <dbReference type="NCBI Taxonomy" id="1001994"/>
    <lineage>
        <taxon>Archaea</taxon>
        <taxon>Nitrososphaerota</taxon>
        <taxon>Nitrososphaeria</taxon>
        <taxon>Nitrosopumilales</taxon>
        <taxon>Nitrosopumilaceae</taxon>
        <taxon>Nitrosarchaeum</taxon>
    </lineage>
</organism>
<keyword evidence="2" id="KW-1185">Reference proteome</keyword>
<evidence type="ECO:0000313" key="1">
    <source>
        <dbReference type="EMBL" id="EGP94398.1"/>
    </source>
</evidence>
<dbReference type="OrthoDB" id="9104at2157"/>
<accession>F9CY43</accession>
<sequence length="108" mass="12625">MEDGEKRLKQEDCNEDKLGAGILTLTNKRLAFDKTKSRMMDFSKRFGDTVMDISLNDVDKVWKEGRLIKKVCFTSKTKEGEQTYKFGVFNTKDWLKNIENAIKEHKNQ</sequence>